<dbReference type="eggNOG" id="ENOG502QSZG">
    <property type="taxonomic scope" value="Eukaryota"/>
</dbReference>
<dbReference type="KEGG" id="bvg:104884171"/>
<feature type="compositionally biased region" description="Acidic residues" evidence="1">
    <location>
        <begin position="222"/>
        <end position="236"/>
    </location>
</feature>
<feature type="region of interest" description="Disordered" evidence="1">
    <location>
        <begin position="149"/>
        <end position="239"/>
    </location>
</feature>
<dbReference type="OMA" id="QHTGALM"/>
<dbReference type="InterPro" id="IPR011990">
    <property type="entry name" value="TPR-like_helical_dom_sf"/>
</dbReference>
<protein>
    <submittedName>
        <fullName evidence="2">Uncharacterized protein</fullName>
    </submittedName>
</protein>
<proteinExistence type="predicted"/>
<evidence type="ECO:0000313" key="2">
    <source>
        <dbReference type="EMBL" id="KMS95620.1"/>
    </source>
</evidence>
<sequence>MATPAPLIKVERAHQMYREGRYSEALGLYSDALAVAKAKAQKIALHSNRAACFLKLHDFKKAADECTSVLELDNKHTGALMLRAQTLVTLKEYQSALFDVNRLLELNPLSEVYVNLQARLKTQLSLAPIPEVESELEEEDEDIDADMLKSSKESEDREGKYGKNTAAGTVEKPEANVHTINGFLTPKTNGGQKFSDSHSKGWQTIPKPKGHSRLDYSRWDSVEDGSSDDDYDEEDEYTRPQYKFRVNTVDVRPVK</sequence>
<dbReference type="SMART" id="SM00028">
    <property type="entry name" value="TPR"/>
    <property type="match status" value="3"/>
</dbReference>
<organism evidence="2 3">
    <name type="scientific">Beta vulgaris subsp. vulgaris</name>
    <name type="common">Beet</name>
    <dbReference type="NCBI Taxonomy" id="3555"/>
    <lineage>
        <taxon>Eukaryota</taxon>
        <taxon>Viridiplantae</taxon>
        <taxon>Streptophyta</taxon>
        <taxon>Embryophyta</taxon>
        <taxon>Tracheophyta</taxon>
        <taxon>Spermatophyta</taxon>
        <taxon>Magnoliopsida</taxon>
        <taxon>eudicotyledons</taxon>
        <taxon>Gunneridae</taxon>
        <taxon>Pentapetalae</taxon>
        <taxon>Caryophyllales</taxon>
        <taxon>Chenopodiaceae</taxon>
        <taxon>Betoideae</taxon>
        <taxon>Beta</taxon>
    </lineage>
</organism>
<keyword evidence="3" id="KW-1185">Reference proteome</keyword>
<dbReference type="InterPro" id="IPR019734">
    <property type="entry name" value="TPR_rpt"/>
</dbReference>
<evidence type="ECO:0000313" key="3">
    <source>
        <dbReference type="Proteomes" id="UP000035740"/>
    </source>
</evidence>
<name>A0A0J8DXN4_BETVV</name>
<feature type="compositionally biased region" description="Basic and acidic residues" evidence="1">
    <location>
        <begin position="212"/>
        <end position="221"/>
    </location>
</feature>
<dbReference type="Gramene" id="KMS95620">
    <property type="protein sequence ID" value="KMS95620"/>
    <property type="gene ID" value="BVRB_006520"/>
</dbReference>
<gene>
    <name evidence="2" type="ORF">BVRB_006520</name>
</gene>
<dbReference type="Proteomes" id="UP000035740">
    <property type="component" value="Unassembled WGS sequence"/>
</dbReference>
<reference evidence="2 3" key="1">
    <citation type="journal article" date="2014" name="Nature">
        <title>The genome of the recently domesticated crop plant sugar beet (Beta vulgaris).</title>
        <authorList>
            <person name="Dohm J.C."/>
            <person name="Minoche A.E."/>
            <person name="Holtgrawe D."/>
            <person name="Capella-Gutierrez S."/>
            <person name="Zakrzewski F."/>
            <person name="Tafer H."/>
            <person name="Rupp O."/>
            <person name="Sorensen T.R."/>
            <person name="Stracke R."/>
            <person name="Reinhardt R."/>
            <person name="Goesmann A."/>
            <person name="Kraft T."/>
            <person name="Schulz B."/>
            <person name="Stadler P.F."/>
            <person name="Schmidt T."/>
            <person name="Gabaldon T."/>
            <person name="Lehrach H."/>
            <person name="Weisshaar B."/>
            <person name="Himmelbauer H."/>
        </authorList>
    </citation>
    <scope>NUCLEOTIDE SEQUENCE [LARGE SCALE GENOMIC DNA]</scope>
    <source>
        <tissue evidence="2">Taproot</tissue>
    </source>
</reference>
<dbReference type="EMBL" id="KQ090448">
    <property type="protein sequence ID" value="KMS95620.1"/>
    <property type="molecule type" value="Genomic_DNA"/>
</dbReference>
<dbReference type="PANTHER" id="PTHR47541">
    <property type="entry name" value="TETRATRICOPEPTIDE REPEAT (TPR)-LIKE SUPERFAMILY PROTEIN"/>
    <property type="match status" value="1"/>
</dbReference>
<dbReference type="AlphaFoldDB" id="A0A0J8DXN4"/>
<dbReference type="OrthoDB" id="2942533at2759"/>
<feature type="compositionally biased region" description="Basic and acidic residues" evidence="1">
    <location>
        <begin position="149"/>
        <end position="161"/>
    </location>
</feature>
<dbReference type="Gene3D" id="1.25.40.10">
    <property type="entry name" value="Tetratricopeptide repeat domain"/>
    <property type="match status" value="1"/>
</dbReference>
<dbReference type="SUPFAM" id="SSF48452">
    <property type="entry name" value="TPR-like"/>
    <property type="match status" value="1"/>
</dbReference>
<dbReference type="PANTHER" id="PTHR47541:SF1">
    <property type="entry name" value="TETRATRICOPEPTIDE REPEAT (TPR)-LIKE SUPERFAMILY PROTEIN"/>
    <property type="match status" value="1"/>
</dbReference>
<evidence type="ECO:0000256" key="1">
    <source>
        <dbReference type="SAM" id="MobiDB-lite"/>
    </source>
</evidence>
<accession>A0A0J8DXN4</accession>